<feature type="transmembrane region" description="Helical" evidence="1">
    <location>
        <begin position="238"/>
        <end position="259"/>
    </location>
</feature>
<evidence type="ECO:0000313" key="4">
    <source>
        <dbReference type="Proteomes" id="UP000195139"/>
    </source>
</evidence>
<dbReference type="EMBL" id="NGLE01000003">
    <property type="protein sequence ID" value="OTO07971.1"/>
    <property type="molecule type" value="Genomic_DNA"/>
</dbReference>
<feature type="transmembrane region" description="Helical" evidence="1">
    <location>
        <begin position="493"/>
        <end position="510"/>
    </location>
</feature>
<dbReference type="OrthoDB" id="138672at2"/>
<evidence type="ECO:0000256" key="1">
    <source>
        <dbReference type="SAM" id="Phobius"/>
    </source>
</evidence>
<evidence type="ECO:0000313" key="2">
    <source>
        <dbReference type="EMBL" id="MEI5993648.1"/>
    </source>
</evidence>
<keyword evidence="4" id="KW-1185">Reference proteome</keyword>
<keyword evidence="1" id="KW-1133">Transmembrane helix</keyword>
<name>A0A242CCN5_9ENTE</name>
<dbReference type="RefSeq" id="WP_086331114.1">
    <property type="nucleotide sequence ID" value="NZ_NGLE02000001.1"/>
</dbReference>
<reference evidence="2 4" key="2">
    <citation type="submission" date="2018-07" db="EMBL/GenBank/DDBJ databases">
        <title>The Genome Sequence of Enterococcus sp. DIV0659b.</title>
        <authorList>
            <consortium name="The Broad Institute Genomics Platform"/>
            <consortium name="The Broad Institute Genomic Center for Infectious Diseases"/>
            <person name="Earl A."/>
            <person name="Manson A."/>
            <person name="Schwartman J."/>
            <person name="Gilmore M."/>
            <person name="Abouelleil A."/>
            <person name="Cao P."/>
            <person name="Chapman S."/>
            <person name="Cusick C."/>
            <person name="Shea T."/>
            <person name="Young S."/>
            <person name="Neafsey D."/>
            <person name="Nusbaum C."/>
            <person name="Birren B."/>
        </authorList>
    </citation>
    <scope>NUCLEOTIDE SEQUENCE [LARGE SCALE GENOMIC DNA]</scope>
    <source>
        <strain evidence="2 4">4G2_DIV0659</strain>
    </source>
</reference>
<comment type="caution">
    <text evidence="3">The sequence shown here is derived from an EMBL/GenBank/DDBJ whole genome shotgun (WGS) entry which is preliminary data.</text>
</comment>
<dbReference type="AlphaFoldDB" id="A0A242CCN5"/>
<evidence type="ECO:0000313" key="3">
    <source>
        <dbReference type="EMBL" id="OTO07971.1"/>
    </source>
</evidence>
<feature type="transmembrane region" description="Helical" evidence="1">
    <location>
        <begin position="466"/>
        <end position="487"/>
    </location>
</feature>
<sequence>MNKTRAMLKAQLINFSQINEIRASRGKKQNSIALMGFGIITLVLFVCLYNILTAQILVQVGEQELIPSYTVAVSSFALLFMTIFYSNDILFGSKDMDMLLSLPVKASQIITSKFMFVYLLNFVITFVFMVPCGIVWVMNIEIDIFRFIVYFASLFFVPLIPMSLASFIGVLIIIVSARFKNRNGFSFVLSLIAVGIVVYIGIYSMQTKSNTTNIGATLAEQITAIYPLSYLFSIKLKIPVVMGMLIFLVLSIVTFYLFIKIVSIKYETLHSLSKTTMYKQRRSIIKKKSPFISLYQIELKRFFNSYMTVLNTGLGVILLCALSIFLLFTPLNQLGSYIVVNNVNSFLSNYAPLMIASLFCLSCTSASSISLEGKNVWILESSPVSIRTILNSKLVVNFTIHGFGYLFALIAFVIKLNMNLLQLMELLIIPVCYSIFISVLGIFLNKMSPNYNWDNEVMIIKQSMPVIISGVIGMISVCLPIFLNWFLSVPFGLTLWLTVIVLLIIAFNLYQKMVRSNYI</sequence>
<feature type="transmembrane region" description="Helical" evidence="1">
    <location>
        <begin position="32"/>
        <end position="52"/>
    </location>
</feature>
<feature type="transmembrane region" description="Helical" evidence="1">
    <location>
        <begin position="394"/>
        <end position="414"/>
    </location>
</feature>
<feature type="transmembrane region" description="Helical" evidence="1">
    <location>
        <begin position="187"/>
        <end position="205"/>
    </location>
</feature>
<gene>
    <name evidence="2" type="ORF">A5880_001195</name>
    <name evidence="3" type="ORF">A5880_002241</name>
</gene>
<keyword evidence="1" id="KW-0812">Transmembrane</keyword>
<keyword evidence="1" id="KW-0472">Membrane</keyword>
<feature type="transmembrane region" description="Helical" evidence="1">
    <location>
        <begin position="350"/>
        <end position="373"/>
    </location>
</feature>
<accession>A0A242CCN5</accession>
<feature type="transmembrane region" description="Helical" evidence="1">
    <location>
        <begin position="144"/>
        <end position="175"/>
    </location>
</feature>
<dbReference type="STRING" id="1834181.A5880_002241"/>
<reference evidence="3" key="1">
    <citation type="submission" date="2017-05" db="EMBL/GenBank/DDBJ databases">
        <title>The Genome Sequence of Enterococcus sp. 4G2_DIV0659.</title>
        <authorList>
            <consortium name="The Broad Institute Genomics Platform"/>
            <consortium name="The Broad Institute Genomic Center for Infectious Diseases"/>
            <person name="Earl A."/>
            <person name="Manson A."/>
            <person name="Schwartman J."/>
            <person name="Gilmore M."/>
            <person name="Abouelleil A."/>
            <person name="Cao P."/>
            <person name="Chapman S."/>
            <person name="Cusick C."/>
            <person name="Shea T."/>
            <person name="Young S."/>
            <person name="Neafsey D."/>
            <person name="Nusbaum C."/>
            <person name="Birren B."/>
        </authorList>
    </citation>
    <scope>NUCLEOTIDE SEQUENCE [LARGE SCALE GENOMIC DNA]</scope>
    <source>
        <strain evidence="3">4G2_DIV0659</strain>
    </source>
</reference>
<dbReference type="EMBL" id="NGLE02000001">
    <property type="protein sequence ID" value="MEI5993648.1"/>
    <property type="molecule type" value="Genomic_DNA"/>
</dbReference>
<feature type="transmembrane region" description="Helical" evidence="1">
    <location>
        <begin position="426"/>
        <end position="445"/>
    </location>
</feature>
<organism evidence="3">
    <name type="scientific">Candidatus Enterococcus mansonii</name>
    <dbReference type="NCBI Taxonomy" id="1834181"/>
    <lineage>
        <taxon>Bacteria</taxon>
        <taxon>Bacillati</taxon>
        <taxon>Bacillota</taxon>
        <taxon>Bacilli</taxon>
        <taxon>Lactobacillales</taxon>
        <taxon>Enterococcaceae</taxon>
        <taxon>Enterococcus</taxon>
    </lineage>
</organism>
<feature type="transmembrane region" description="Helical" evidence="1">
    <location>
        <begin position="72"/>
        <end position="93"/>
    </location>
</feature>
<feature type="transmembrane region" description="Helical" evidence="1">
    <location>
        <begin position="309"/>
        <end position="330"/>
    </location>
</feature>
<feature type="transmembrane region" description="Helical" evidence="1">
    <location>
        <begin position="114"/>
        <end position="138"/>
    </location>
</feature>
<protein>
    <submittedName>
        <fullName evidence="3">Uncharacterized protein</fullName>
    </submittedName>
</protein>
<dbReference type="Proteomes" id="UP000195139">
    <property type="component" value="Unassembled WGS sequence"/>
</dbReference>
<proteinExistence type="predicted"/>